<feature type="transmembrane region" description="Helical" evidence="13">
    <location>
        <begin position="6"/>
        <end position="30"/>
    </location>
</feature>
<dbReference type="Pfam" id="PF00015">
    <property type="entry name" value="MCPsignal"/>
    <property type="match status" value="1"/>
</dbReference>
<feature type="transmembrane region" description="Helical" evidence="13">
    <location>
        <begin position="187"/>
        <end position="206"/>
    </location>
</feature>
<feature type="domain" description="Methyl-accepting transducer" evidence="14">
    <location>
        <begin position="269"/>
        <end position="498"/>
    </location>
</feature>
<evidence type="ECO:0000256" key="8">
    <source>
        <dbReference type="ARBA" id="ARBA00023136"/>
    </source>
</evidence>
<dbReference type="InterPro" id="IPR035440">
    <property type="entry name" value="4HB_MCP_dom_sf"/>
</dbReference>
<keyword evidence="17" id="KW-1185">Reference proteome</keyword>
<evidence type="ECO:0000256" key="9">
    <source>
        <dbReference type="ARBA" id="ARBA00023224"/>
    </source>
</evidence>
<comment type="caution">
    <text evidence="16">The sequence shown here is derived from an EMBL/GenBank/DDBJ whole genome shotgun (WGS) entry which is preliminary data.</text>
</comment>
<keyword evidence="3" id="KW-0488">Methylation</keyword>
<dbReference type="Pfam" id="PF02203">
    <property type="entry name" value="TarH"/>
    <property type="match status" value="1"/>
</dbReference>
<keyword evidence="6 13" id="KW-0812">Transmembrane</keyword>
<dbReference type="PROSITE" id="PS50885">
    <property type="entry name" value="HAMP"/>
    <property type="match status" value="1"/>
</dbReference>
<evidence type="ECO:0000256" key="2">
    <source>
        <dbReference type="ARBA" id="ARBA00022475"/>
    </source>
</evidence>
<sequence>MQKISVKTLITGALISLLIMLTGVGLLGYLGEREAALHLDEINQISAQQSSAAARAEANLMEMRVRLERLAQYYENGSEERAADALGFAIESLAVADTRMEALNSVETTPEMERYAYLEAINTAYSAITNTQFRQDLQAGDYRELINFKDNIDNNFLTFGDAIGNFNRYALERGEEVTQKTSRDSQILGITVGVLIALALIIYAVMQTIINRQLISPLQRAVQICENIAKGDLTSSIENRGRNEIGRLYSAMDDMQERLEDMIGTLNQSSEAVASSSKQIASGSEDLASRTEEQAAALQQTAASMDEISSIVRQNADTAGQAQELTQDAAQQANNGQQASERTSLLMRELEETSHKVHDIVQVIDSIAFQTNILALNASVEAARAGEHGRGFAVVASEVRSLATKTSSSSKEIREMIEDISQRIAMGAEQAAKNGHDMAEINESIFKVTEMMQALALAAKEQESGISQISTAVSQMDSATQENVSLVEETSTASASLQDEATRLAELVMTFKLKRLIKNNSASPIIASPQPAFASTSAYPKKNSVSTSPDREEF</sequence>
<comment type="subcellular location">
    <subcellularLocation>
        <location evidence="1">Cell inner membrane</location>
        <topology evidence="1">Multi-pass membrane protein</topology>
    </subcellularLocation>
</comment>
<comment type="similarity">
    <text evidence="10">Belongs to the methyl-accepting chemotaxis (MCP) protein family.</text>
</comment>
<dbReference type="RefSeq" id="WP_240718158.1">
    <property type="nucleotide sequence ID" value="NZ_JAKVTW010000006.1"/>
</dbReference>
<evidence type="ECO:0000313" key="16">
    <source>
        <dbReference type="EMBL" id="MCH4811790.1"/>
    </source>
</evidence>
<name>A0ABS9S6S1_9GAMM</name>
<dbReference type="Pfam" id="PF00672">
    <property type="entry name" value="HAMP"/>
    <property type="match status" value="1"/>
</dbReference>
<dbReference type="PROSITE" id="PS50111">
    <property type="entry name" value="CHEMOTAXIS_TRANSDUC_2"/>
    <property type="match status" value="1"/>
</dbReference>
<evidence type="ECO:0000259" key="15">
    <source>
        <dbReference type="PROSITE" id="PS50885"/>
    </source>
</evidence>
<keyword evidence="2" id="KW-1003">Cell membrane</keyword>
<keyword evidence="9 11" id="KW-0807">Transducer</keyword>
<evidence type="ECO:0000256" key="12">
    <source>
        <dbReference type="SAM" id="MobiDB-lite"/>
    </source>
</evidence>
<keyword evidence="8 13" id="KW-0472">Membrane</keyword>
<dbReference type="SUPFAM" id="SSF47170">
    <property type="entry name" value="Aspartate receptor, ligand-binding domain"/>
    <property type="match status" value="1"/>
</dbReference>
<reference evidence="16 17" key="1">
    <citation type="submission" date="2022-03" db="EMBL/GenBank/DDBJ databases">
        <title>Genomic signatures underlying metal tolerance in selected Arctic bacterial isolates.</title>
        <authorList>
            <person name="Thomas F.A."/>
            <person name="Venkatachalam S."/>
            <person name="Krishnan K.P."/>
        </authorList>
    </citation>
    <scope>NUCLEOTIDE SEQUENCE [LARGE SCALE GENOMIC DNA]</scope>
    <source>
        <strain evidence="16 17">HM116</strain>
    </source>
</reference>
<dbReference type="InterPro" id="IPR003660">
    <property type="entry name" value="HAMP_dom"/>
</dbReference>
<dbReference type="SUPFAM" id="SSF58104">
    <property type="entry name" value="Methyl-accepting chemotaxis protein (MCP) signaling domain"/>
    <property type="match status" value="1"/>
</dbReference>
<evidence type="ECO:0000256" key="10">
    <source>
        <dbReference type="ARBA" id="ARBA00029447"/>
    </source>
</evidence>
<gene>
    <name evidence="16" type="ORF">MLE19_10625</name>
</gene>
<keyword evidence="5" id="KW-0997">Cell inner membrane</keyword>
<dbReference type="InterPro" id="IPR003122">
    <property type="entry name" value="Tar_rcpt_lig-bd"/>
</dbReference>
<dbReference type="SMART" id="SM00304">
    <property type="entry name" value="HAMP"/>
    <property type="match status" value="1"/>
</dbReference>
<dbReference type="PANTHER" id="PTHR43531:SF14">
    <property type="entry name" value="METHYL-ACCEPTING CHEMOTAXIS PROTEIN I-RELATED"/>
    <property type="match status" value="1"/>
</dbReference>
<dbReference type="CDD" id="cd11386">
    <property type="entry name" value="MCP_signal"/>
    <property type="match status" value="1"/>
</dbReference>
<evidence type="ECO:0000256" key="11">
    <source>
        <dbReference type="PROSITE-ProRule" id="PRU00284"/>
    </source>
</evidence>
<evidence type="ECO:0000256" key="4">
    <source>
        <dbReference type="ARBA" id="ARBA00022500"/>
    </source>
</evidence>
<dbReference type="CDD" id="cd06225">
    <property type="entry name" value="HAMP"/>
    <property type="match status" value="1"/>
</dbReference>
<feature type="domain" description="HAMP" evidence="15">
    <location>
        <begin position="212"/>
        <end position="264"/>
    </location>
</feature>
<evidence type="ECO:0000256" key="6">
    <source>
        <dbReference type="ARBA" id="ARBA00022692"/>
    </source>
</evidence>
<feature type="region of interest" description="Disordered" evidence="12">
    <location>
        <begin position="527"/>
        <end position="554"/>
    </location>
</feature>
<dbReference type="InterPro" id="IPR004090">
    <property type="entry name" value="Chemotax_Me-accpt_rcpt"/>
</dbReference>
<evidence type="ECO:0000256" key="13">
    <source>
        <dbReference type="SAM" id="Phobius"/>
    </source>
</evidence>
<keyword evidence="7 13" id="KW-1133">Transmembrane helix</keyword>
<evidence type="ECO:0000259" key="14">
    <source>
        <dbReference type="PROSITE" id="PS50111"/>
    </source>
</evidence>
<dbReference type="InterPro" id="IPR004089">
    <property type="entry name" value="MCPsignal_dom"/>
</dbReference>
<feature type="compositionally biased region" description="Polar residues" evidence="12">
    <location>
        <begin position="533"/>
        <end position="548"/>
    </location>
</feature>
<organism evidence="16 17">
    <name type="scientific">Vreelandella neptunia</name>
    <dbReference type="NCBI Taxonomy" id="115551"/>
    <lineage>
        <taxon>Bacteria</taxon>
        <taxon>Pseudomonadati</taxon>
        <taxon>Pseudomonadota</taxon>
        <taxon>Gammaproteobacteria</taxon>
        <taxon>Oceanospirillales</taxon>
        <taxon>Halomonadaceae</taxon>
        <taxon>Vreelandella</taxon>
    </lineage>
</organism>
<dbReference type="Gene3D" id="1.10.287.950">
    <property type="entry name" value="Methyl-accepting chemotaxis protein"/>
    <property type="match status" value="1"/>
</dbReference>
<evidence type="ECO:0000256" key="1">
    <source>
        <dbReference type="ARBA" id="ARBA00004429"/>
    </source>
</evidence>
<dbReference type="InterPro" id="IPR051310">
    <property type="entry name" value="MCP_chemotaxis"/>
</dbReference>
<evidence type="ECO:0000256" key="5">
    <source>
        <dbReference type="ARBA" id="ARBA00022519"/>
    </source>
</evidence>
<dbReference type="SMART" id="SM00283">
    <property type="entry name" value="MA"/>
    <property type="match status" value="1"/>
</dbReference>
<dbReference type="PANTHER" id="PTHR43531">
    <property type="entry name" value="PROTEIN ICFG"/>
    <property type="match status" value="1"/>
</dbReference>
<evidence type="ECO:0000313" key="17">
    <source>
        <dbReference type="Proteomes" id="UP001320609"/>
    </source>
</evidence>
<protein>
    <submittedName>
        <fullName evidence="16">Methyl-accepting chemotaxis protein</fullName>
    </submittedName>
</protein>
<keyword evidence="4" id="KW-0145">Chemotaxis</keyword>
<dbReference type="EMBL" id="JAKVTW010000006">
    <property type="protein sequence ID" value="MCH4811790.1"/>
    <property type="molecule type" value="Genomic_DNA"/>
</dbReference>
<evidence type="ECO:0000256" key="3">
    <source>
        <dbReference type="ARBA" id="ARBA00022481"/>
    </source>
</evidence>
<dbReference type="Proteomes" id="UP001320609">
    <property type="component" value="Unassembled WGS sequence"/>
</dbReference>
<proteinExistence type="inferred from homology"/>
<accession>A0ABS9S6S1</accession>
<evidence type="ECO:0000256" key="7">
    <source>
        <dbReference type="ARBA" id="ARBA00022989"/>
    </source>
</evidence>
<dbReference type="PRINTS" id="PR00260">
    <property type="entry name" value="CHEMTRNSDUCR"/>
</dbReference>